<organism evidence="1 2">
    <name type="scientific">Rhizocola hellebori</name>
    <dbReference type="NCBI Taxonomy" id="1392758"/>
    <lineage>
        <taxon>Bacteria</taxon>
        <taxon>Bacillati</taxon>
        <taxon>Actinomycetota</taxon>
        <taxon>Actinomycetes</taxon>
        <taxon>Micromonosporales</taxon>
        <taxon>Micromonosporaceae</taxon>
        <taxon>Rhizocola</taxon>
    </lineage>
</organism>
<evidence type="ECO:0000313" key="2">
    <source>
        <dbReference type="Proteomes" id="UP000612899"/>
    </source>
</evidence>
<sequence length="127" mass="12017">MCPLPLPTRQLTATCKAGPVSLTVVTVTAVGVAGTGLATTGSFTLPGAVDVPADGVGLAAATGVSSPAGEGSASATTVAGRAELGAAWGVGPGVGLGFTLGQMPSVTPTMRASTVSATFAARESGTE</sequence>
<proteinExistence type="predicted"/>
<keyword evidence="2" id="KW-1185">Reference proteome</keyword>
<reference evidence="1" key="1">
    <citation type="submission" date="2021-01" db="EMBL/GenBank/DDBJ databases">
        <title>Whole genome shotgun sequence of Rhizocola hellebori NBRC 109834.</title>
        <authorList>
            <person name="Komaki H."/>
            <person name="Tamura T."/>
        </authorList>
    </citation>
    <scope>NUCLEOTIDE SEQUENCE</scope>
    <source>
        <strain evidence="1">NBRC 109834</strain>
    </source>
</reference>
<protein>
    <submittedName>
        <fullName evidence="1">Uncharacterized protein</fullName>
    </submittedName>
</protein>
<evidence type="ECO:0000313" key="1">
    <source>
        <dbReference type="EMBL" id="GIH11020.1"/>
    </source>
</evidence>
<dbReference type="EMBL" id="BONY01000116">
    <property type="protein sequence ID" value="GIH11020.1"/>
    <property type="molecule type" value="Genomic_DNA"/>
</dbReference>
<dbReference type="Proteomes" id="UP000612899">
    <property type="component" value="Unassembled WGS sequence"/>
</dbReference>
<gene>
    <name evidence="1" type="ORF">Rhe02_90870</name>
</gene>
<name>A0A8J3VLN5_9ACTN</name>
<accession>A0A8J3VLN5</accession>
<dbReference type="AlphaFoldDB" id="A0A8J3VLN5"/>
<comment type="caution">
    <text evidence="1">The sequence shown here is derived from an EMBL/GenBank/DDBJ whole genome shotgun (WGS) entry which is preliminary data.</text>
</comment>